<feature type="domain" description="TonB-dependent receptor plug" evidence="12">
    <location>
        <begin position="115"/>
        <end position="220"/>
    </location>
</feature>
<keyword evidence="14" id="KW-1185">Reference proteome</keyword>
<comment type="similarity">
    <text evidence="8 9">Belongs to the TonB-dependent receptor family.</text>
</comment>
<feature type="chain" id="PRO_5036782296" evidence="10">
    <location>
        <begin position="22"/>
        <end position="990"/>
    </location>
</feature>
<keyword evidence="3 8" id="KW-1134">Transmembrane beta strand</keyword>
<proteinExistence type="inferred from homology"/>
<evidence type="ECO:0000256" key="5">
    <source>
        <dbReference type="ARBA" id="ARBA00023077"/>
    </source>
</evidence>
<accession>A0A934WXN3</accession>
<dbReference type="InterPro" id="IPR012910">
    <property type="entry name" value="Plug_dom"/>
</dbReference>
<dbReference type="Pfam" id="PF07715">
    <property type="entry name" value="Plug"/>
    <property type="match status" value="1"/>
</dbReference>
<dbReference type="InterPro" id="IPR037066">
    <property type="entry name" value="Plug_dom_sf"/>
</dbReference>
<protein>
    <submittedName>
        <fullName evidence="13">TonB-dependent receptor</fullName>
    </submittedName>
</protein>
<evidence type="ECO:0000259" key="11">
    <source>
        <dbReference type="Pfam" id="PF00593"/>
    </source>
</evidence>
<organism evidence="13 14">
    <name type="scientific">Marivirga aurantiaca</name>
    <dbReference type="NCBI Taxonomy" id="2802615"/>
    <lineage>
        <taxon>Bacteria</taxon>
        <taxon>Pseudomonadati</taxon>
        <taxon>Bacteroidota</taxon>
        <taxon>Cytophagia</taxon>
        <taxon>Cytophagales</taxon>
        <taxon>Marivirgaceae</taxon>
        <taxon>Marivirga</taxon>
    </lineage>
</organism>
<evidence type="ECO:0000256" key="1">
    <source>
        <dbReference type="ARBA" id="ARBA00004571"/>
    </source>
</evidence>
<dbReference type="Pfam" id="PF13715">
    <property type="entry name" value="CarbopepD_reg_2"/>
    <property type="match status" value="1"/>
</dbReference>
<dbReference type="InterPro" id="IPR000531">
    <property type="entry name" value="Beta-barrel_TonB"/>
</dbReference>
<dbReference type="InterPro" id="IPR008969">
    <property type="entry name" value="CarboxyPept-like_regulatory"/>
</dbReference>
<comment type="caution">
    <text evidence="13">The sequence shown here is derived from an EMBL/GenBank/DDBJ whole genome shotgun (WGS) entry which is preliminary data.</text>
</comment>
<dbReference type="AlphaFoldDB" id="A0A934WXN3"/>
<keyword evidence="10" id="KW-0732">Signal</keyword>
<comment type="subcellular location">
    <subcellularLocation>
        <location evidence="1 8">Cell outer membrane</location>
        <topology evidence="1 8">Multi-pass membrane protein</topology>
    </subcellularLocation>
</comment>
<dbReference type="NCBIfam" id="TIGR04056">
    <property type="entry name" value="OMP_RagA_SusC"/>
    <property type="match status" value="1"/>
</dbReference>
<keyword evidence="13" id="KW-0675">Receptor</keyword>
<sequence>MKQLILLFASTLLLVSFSYGQQSISGTVTATEGNQTMPLPGVSIQIVGTSEGTVTNLDGQYTLEAAENAQLRFSFIGYKTQIIEVNGRTEINIQMIEDIESLSEVVVVGYGTIRKSDLTGSVSSIKGDELRTMPTVNPVDALQGKVAGVQITNSSGAPGSSPTVRIRGVGTSGDPSPIYVVDGVILNDISFLNSRDIESMEILKDASALAIYGNRGANGVIIVTTKLGKKGEAASISVNSEYGIQVQQNRIDVLNGRQFAEVVNAISPGTYNNLDVLPDTDWQELIFEVAPVQNHQLSISGASETNQYFFSVGYFDQSGTIPESRYQRISLKLNDKYSPKSYLSLGTNLTVAPFQRNNSINNAPFNAYRAWPIIEPRNESGGFNEVPNVGNILADFHYNTDNVTKGVTTVGQVYGEVNFLDGFQLKSSLGVELFLEENESFVPVYAVGQSQQQNPESRFSKNNFRRASVIWENTLNYDKKIGESQINAVVGYTVQEVSNESFNITARNLIRDGKDFRYINPGNIDPATVENGIRDINDFYNQISYLARFNYSYKSKYIATLTYRRDGSSKFLGDNRYGDFPAVGLGWNIINEDFIAFPEVMTNIKLRGSWGQVGNDKIDYLAAYNVVGNNLNGVFGSPEQLYFGQSDAGFGNPNLRWEIVEQYNVGLELGFYQERLTAELDYYNRDTDGVLIDLAVPGYLGNGTGLVFYNAGKVRNRGFEFNINWQDEIGDFTYNIGINGATLKNEVLEVSGVEGSDELLGSVNNNVVSRTVAGLAIGSFYGYKVEGVFQNADQIANTPTFAGTQPGDLIFADVNDDGVLNGDDRTFIGSPIPDFNYGISLGGTYKNIGLNILLQGQEGNEILNYKETVRPDRYNFEAHVYDYWRGEGTSNTEPRPTDGGNNYRISSHYIQDGSFLRLRTVTLSYNFPQTLMENMGINTARVYLRGNNVFTLTDFTGYSPEVPGGTLINGVDQGTYPVSSVYSVGVNLTF</sequence>
<dbReference type="InterPro" id="IPR023997">
    <property type="entry name" value="TonB-dep_OMP_SusC/RagA_CS"/>
</dbReference>
<dbReference type="PROSITE" id="PS52016">
    <property type="entry name" value="TONB_DEPENDENT_REC_3"/>
    <property type="match status" value="1"/>
</dbReference>
<dbReference type="Gene3D" id="2.170.130.10">
    <property type="entry name" value="TonB-dependent receptor, plug domain"/>
    <property type="match status" value="1"/>
</dbReference>
<gene>
    <name evidence="13" type="ORF">JKA74_08385</name>
</gene>
<evidence type="ECO:0000256" key="9">
    <source>
        <dbReference type="RuleBase" id="RU003357"/>
    </source>
</evidence>
<dbReference type="Pfam" id="PF00593">
    <property type="entry name" value="TonB_dep_Rec_b-barrel"/>
    <property type="match status" value="1"/>
</dbReference>
<evidence type="ECO:0000256" key="8">
    <source>
        <dbReference type="PROSITE-ProRule" id="PRU01360"/>
    </source>
</evidence>
<dbReference type="SUPFAM" id="SSF56935">
    <property type="entry name" value="Porins"/>
    <property type="match status" value="1"/>
</dbReference>
<keyword evidence="5 9" id="KW-0798">TonB box</keyword>
<evidence type="ECO:0000259" key="12">
    <source>
        <dbReference type="Pfam" id="PF07715"/>
    </source>
</evidence>
<keyword evidence="6 8" id="KW-0472">Membrane</keyword>
<dbReference type="EMBL" id="JAEQBW010000003">
    <property type="protein sequence ID" value="MBK6265053.1"/>
    <property type="molecule type" value="Genomic_DNA"/>
</dbReference>
<evidence type="ECO:0000256" key="6">
    <source>
        <dbReference type="ARBA" id="ARBA00023136"/>
    </source>
</evidence>
<dbReference type="SUPFAM" id="SSF49464">
    <property type="entry name" value="Carboxypeptidase regulatory domain-like"/>
    <property type="match status" value="1"/>
</dbReference>
<dbReference type="Gene3D" id="2.60.40.1120">
    <property type="entry name" value="Carboxypeptidase-like, regulatory domain"/>
    <property type="match status" value="1"/>
</dbReference>
<evidence type="ECO:0000313" key="14">
    <source>
        <dbReference type="Proteomes" id="UP000611723"/>
    </source>
</evidence>
<evidence type="ECO:0000256" key="10">
    <source>
        <dbReference type="SAM" id="SignalP"/>
    </source>
</evidence>
<dbReference type="InterPro" id="IPR023996">
    <property type="entry name" value="TonB-dep_OMP_SusC/RagA"/>
</dbReference>
<evidence type="ECO:0000313" key="13">
    <source>
        <dbReference type="EMBL" id="MBK6265053.1"/>
    </source>
</evidence>
<evidence type="ECO:0000256" key="7">
    <source>
        <dbReference type="ARBA" id="ARBA00023237"/>
    </source>
</evidence>
<dbReference type="Proteomes" id="UP000611723">
    <property type="component" value="Unassembled WGS sequence"/>
</dbReference>
<evidence type="ECO:0000256" key="4">
    <source>
        <dbReference type="ARBA" id="ARBA00022692"/>
    </source>
</evidence>
<dbReference type="InterPro" id="IPR039426">
    <property type="entry name" value="TonB-dep_rcpt-like"/>
</dbReference>
<dbReference type="NCBIfam" id="TIGR04057">
    <property type="entry name" value="SusC_RagA_signa"/>
    <property type="match status" value="1"/>
</dbReference>
<dbReference type="GO" id="GO:0009279">
    <property type="term" value="C:cell outer membrane"/>
    <property type="evidence" value="ECO:0007669"/>
    <property type="project" value="UniProtKB-SubCell"/>
</dbReference>
<dbReference type="InterPro" id="IPR036942">
    <property type="entry name" value="Beta-barrel_TonB_sf"/>
</dbReference>
<evidence type="ECO:0000256" key="3">
    <source>
        <dbReference type="ARBA" id="ARBA00022452"/>
    </source>
</evidence>
<keyword evidence="7 8" id="KW-0998">Cell outer membrane</keyword>
<dbReference type="RefSeq" id="WP_201430734.1">
    <property type="nucleotide sequence ID" value="NZ_JAEQBW010000003.1"/>
</dbReference>
<dbReference type="FunFam" id="2.170.130.10:FF:000008">
    <property type="entry name" value="SusC/RagA family TonB-linked outer membrane protein"/>
    <property type="match status" value="1"/>
</dbReference>
<feature type="domain" description="TonB-dependent receptor-like beta-barrel" evidence="11">
    <location>
        <begin position="368"/>
        <end position="949"/>
    </location>
</feature>
<keyword evidence="2 8" id="KW-0813">Transport</keyword>
<dbReference type="Gene3D" id="2.40.170.20">
    <property type="entry name" value="TonB-dependent receptor, beta-barrel domain"/>
    <property type="match status" value="1"/>
</dbReference>
<reference evidence="13" key="1">
    <citation type="submission" date="2021-01" db="EMBL/GenBank/DDBJ databases">
        <title>Marivirga aurantiaca sp. nov., isolated from intertidal surface sediments.</title>
        <authorList>
            <person name="Zhang M."/>
        </authorList>
    </citation>
    <scope>NUCLEOTIDE SEQUENCE</scope>
    <source>
        <strain evidence="13">S37H4</strain>
    </source>
</reference>
<name>A0A934WXN3_9BACT</name>
<feature type="signal peptide" evidence="10">
    <location>
        <begin position="1"/>
        <end position="21"/>
    </location>
</feature>
<keyword evidence="4 8" id="KW-0812">Transmembrane</keyword>
<evidence type="ECO:0000256" key="2">
    <source>
        <dbReference type="ARBA" id="ARBA00022448"/>
    </source>
</evidence>